<dbReference type="Pfam" id="PF01343">
    <property type="entry name" value="Peptidase_S49"/>
    <property type="match status" value="2"/>
</dbReference>
<keyword evidence="3" id="KW-0378">Hydrolase</keyword>
<dbReference type="InterPro" id="IPR029045">
    <property type="entry name" value="ClpP/crotonase-like_dom_sf"/>
</dbReference>
<proteinExistence type="inferred from homology"/>
<dbReference type="InterPro" id="IPR047217">
    <property type="entry name" value="S49_SppA_67K_type_N"/>
</dbReference>
<dbReference type="Gene3D" id="3.90.226.10">
    <property type="entry name" value="2-enoyl-CoA Hydratase, Chain A, domain 1"/>
    <property type="match status" value="4"/>
</dbReference>
<gene>
    <name evidence="6" type="ORF">Ctob_013168</name>
</gene>
<evidence type="ECO:0000256" key="4">
    <source>
        <dbReference type="ARBA" id="ARBA00022825"/>
    </source>
</evidence>
<dbReference type="GO" id="GO:0008236">
    <property type="term" value="F:serine-type peptidase activity"/>
    <property type="evidence" value="ECO:0007669"/>
    <property type="project" value="UniProtKB-KW"/>
</dbReference>
<dbReference type="PANTHER" id="PTHR33209">
    <property type="entry name" value="PROTEASE 4"/>
    <property type="match status" value="1"/>
</dbReference>
<keyword evidence="7" id="KW-1185">Reference proteome</keyword>
<reference evidence="7" key="1">
    <citation type="journal article" date="2015" name="PLoS Genet.">
        <title>Genome Sequence and Transcriptome Analyses of Chrysochromulina tobin: Metabolic Tools for Enhanced Algal Fitness in the Prominent Order Prymnesiales (Haptophyceae).</title>
        <authorList>
            <person name="Hovde B.T."/>
            <person name="Deodato C.R."/>
            <person name="Hunsperger H.M."/>
            <person name="Ryken S.A."/>
            <person name="Yost W."/>
            <person name="Jha R.K."/>
            <person name="Patterson J."/>
            <person name="Monnat R.J. Jr."/>
            <person name="Barlow S.B."/>
            <person name="Starkenburg S.R."/>
            <person name="Cattolico R.A."/>
        </authorList>
    </citation>
    <scope>NUCLEOTIDE SEQUENCE</scope>
    <source>
        <strain evidence="7">CCMP291</strain>
    </source>
</reference>
<comment type="similarity">
    <text evidence="1">Belongs to the peptidase S49 family.</text>
</comment>
<name>A0A0M0JZD7_9EUKA</name>
<evidence type="ECO:0000313" key="6">
    <source>
        <dbReference type="EMBL" id="KOO31934.1"/>
    </source>
</evidence>
<keyword evidence="2" id="KW-0645">Protease</keyword>
<dbReference type="Proteomes" id="UP000037460">
    <property type="component" value="Unassembled WGS sequence"/>
</dbReference>
<dbReference type="OrthoDB" id="45421at2759"/>
<dbReference type="PANTHER" id="PTHR33209:SF1">
    <property type="entry name" value="PEPTIDASE S49 DOMAIN-CONTAINING PROTEIN"/>
    <property type="match status" value="1"/>
</dbReference>
<keyword evidence="4" id="KW-0720">Serine protease</keyword>
<evidence type="ECO:0000259" key="5">
    <source>
        <dbReference type="Pfam" id="PF01343"/>
    </source>
</evidence>
<evidence type="ECO:0000313" key="7">
    <source>
        <dbReference type="Proteomes" id="UP000037460"/>
    </source>
</evidence>
<organism evidence="6 7">
    <name type="scientific">Chrysochromulina tobinii</name>
    <dbReference type="NCBI Taxonomy" id="1460289"/>
    <lineage>
        <taxon>Eukaryota</taxon>
        <taxon>Haptista</taxon>
        <taxon>Haptophyta</taxon>
        <taxon>Prymnesiophyceae</taxon>
        <taxon>Prymnesiales</taxon>
        <taxon>Chrysochromulinaceae</taxon>
        <taxon>Chrysochromulina</taxon>
    </lineage>
</organism>
<protein>
    <submittedName>
        <fullName evidence="6">Signal peptide peptidase 67k type</fullName>
    </submittedName>
</protein>
<dbReference type="GO" id="GO:0006508">
    <property type="term" value="P:proteolysis"/>
    <property type="evidence" value="ECO:0007669"/>
    <property type="project" value="UniProtKB-KW"/>
</dbReference>
<comment type="caution">
    <text evidence="6">The sequence shown here is derived from an EMBL/GenBank/DDBJ whole genome shotgun (WGS) entry which is preliminary data.</text>
</comment>
<evidence type="ECO:0000256" key="1">
    <source>
        <dbReference type="ARBA" id="ARBA00008683"/>
    </source>
</evidence>
<feature type="domain" description="Peptidase S49" evidence="5">
    <location>
        <begin position="135"/>
        <end position="274"/>
    </location>
</feature>
<dbReference type="CDD" id="cd07023">
    <property type="entry name" value="S49_Sppa_N_C"/>
    <property type="match status" value="1"/>
</dbReference>
<accession>A0A0M0JZD7</accession>
<feature type="domain" description="Peptidase S49" evidence="5">
    <location>
        <begin position="428"/>
        <end position="576"/>
    </location>
</feature>
<dbReference type="SUPFAM" id="SSF52096">
    <property type="entry name" value="ClpP/crotonase"/>
    <property type="match status" value="2"/>
</dbReference>
<evidence type="ECO:0000256" key="3">
    <source>
        <dbReference type="ARBA" id="ARBA00022801"/>
    </source>
</evidence>
<dbReference type="EMBL" id="JWZX01001891">
    <property type="protein sequence ID" value="KOO31934.1"/>
    <property type="molecule type" value="Genomic_DNA"/>
</dbReference>
<dbReference type="InterPro" id="IPR047272">
    <property type="entry name" value="S49_SppA_C"/>
</dbReference>
<dbReference type="InterPro" id="IPR002142">
    <property type="entry name" value="Peptidase_S49"/>
</dbReference>
<dbReference type="AlphaFoldDB" id="A0A0M0JZD7"/>
<sequence length="702" mass="72921">MARSASFFTLRRAAVAASVAYIPYSLDKKRTLPEKFVVELDLSSTTLVEKGTSLRERVASSLQGGGQRETLLLRDATAAIRDAAEDPRVAGLVANVSASALSLAQTQELSAAINVFNAKKAPLDLKYARKTGATGPSFAYAAEFQDTKQYLLASTFGAVYQQPGASLRLPGVSMDVPYVAGWLRKWGLRFEAVSAGTYKSGYAPLSDTTPSRAHQNATQSMLASSFAQIVREIARGRGLSEKEVRRLASRGGWLGSAEATKAKLLDGALYVDEFDALVAKECGDVSVRHSLTRYREARSLQRSLDAATDRVRVLSAVLSAEMSAEMGTLAQEGAKSAAAYGQRAAAAASDATRPKVGLITLQGQIIPQAMDSGKGPARAGQISAREARDLLKAAREDPTLKALVLRIDTRGGEANASEAIWREVRLTREAGLPVVVSMGSVAASGGYMIAVAADAIVASPGTLTGSIGVLTGALDVSGFLKQQRVSVMSVHEGTSPLGGARPLSSRQRAELKALAERCYQSFEAKVGAGRGLTKRQVSKAAEGRVWTGEQAISLGLVDALGGLDEATKRACEAAGLGAAYKDGTVDLVEVTWKDVARKSGDWSELANGVMGVVMGAVMGAPADGLAAHHDAQAAMVAAASVLGTAAVRSLGVWGNAAHAAGADAGAVAGAAGMLDVLTTADGSADRPPLLIAELPDGVRLRG</sequence>
<evidence type="ECO:0000256" key="2">
    <source>
        <dbReference type="ARBA" id="ARBA00022670"/>
    </source>
</evidence>
<dbReference type="CDD" id="cd07018">
    <property type="entry name" value="S49_SppA_67K_type"/>
    <property type="match status" value="1"/>
</dbReference>